<feature type="compositionally biased region" description="Basic residues" evidence="1">
    <location>
        <begin position="371"/>
        <end position="391"/>
    </location>
</feature>
<feature type="compositionally biased region" description="Basic and acidic residues" evidence="1">
    <location>
        <begin position="451"/>
        <end position="476"/>
    </location>
</feature>
<feature type="compositionally biased region" description="Basic residues" evidence="1">
    <location>
        <begin position="433"/>
        <end position="448"/>
    </location>
</feature>
<feature type="region of interest" description="Disordered" evidence="1">
    <location>
        <begin position="607"/>
        <end position="670"/>
    </location>
</feature>
<feature type="compositionally biased region" description="Basic residues" evidence="1">
    <location>
        <begin position="338"/>
        <end position="354"/>
    </location>
</feature>
<feature type="compositionally biased region" description="Low complexity" evidence="1">
    <location>
        <begin position="564"/>
        <end position="579"/>
    </location>
</feature>
<feature type="compositionally biased region" description="Basic and acidic residues" evidence="1">
    <location>
        <begin position="607"/>
        <end position="624"/>
    </location>
</feature>
<dbReference type="AlphaFoldDB" id="A0A6J4HWK1"/>
<feature type="compositionally biased region" description="Basic and acidic residues" evidence="1">
    <location>
        <begin position="546"/>
        <end position="563"/>
    </location>
</feature>
<evidence type="ECO:0000313" key="2">
    <source>
        <dbReference type="EMBL" id="CAA9236032.1"/>
    </source>
</evidence>
<feature type="compositionally biased region" description="Basic residues" evidence="1">
    <location>
        <begin position="477"/>
        <end position="495"/>
    </location>
</feature>
<reference evidence="2" key="1">
    <citation type="submission" date="2020-02" db="EMBL/GenBank/DDBJ databases">
        <authorList>
            <person name="Meier V. D."/>
        </authorList>
    </citation>
    <scope>NUCLEOTIDE SEQUENCE</scope>
    <source>
        <strain evidence="2">AVDCRST_MAG54</strain>
    </source>
</reference>
<feature type="compositionally biased region" description="Low complexity" evidence="1">
    <location>
        <begin position="249"/>
        <end position="260"/>
    </location>
</feature>
<feature type="compositionally biased region" description="Basic residues" evidence="1">
    <location>
        <begin position="516"/>
        <end position="526"/>
    </location>
</feature>
<feature type="compositionally biased region" description="Basic and acidic residues" evidence="1">
    <location>
        <begin position="197"/>
        <end position="207"/>
    </location>
</feature>
<feature type="compositionally biased region" description="Basic residues" evidence="1">
    <location>
        <begin position="264"/>
        <end position="275"/>
    </location>
</feature>
<dbReference type="EMBL" id="CADCTH010000171">
    <property type="protein sequence ID" value="CAA9236032.1"/>
    <property type="molecule type" value="Genomic_DNA"/>
</dbReference>
<feature type="compositionally biased region" description="Basic residues" evidence="1">
    <location>
        <begin position="646"/>
        <end position="663"/>
    </location>
</feature>
<gene>
    <name evidence="2" type="ORF">AVDCRST_MAG54-1271</name>
</gene>
<sequence length="681" mass="77041">ELPRGRHDLPRRPPPLARGRHRRRRAGLGPGAQRRVAGRAHRRRALRRAARRAAQCARRRRPHPLRAPPRRPALQLLAGRRASPRALATHDAGRLPLRRPRLGAAARRRRARRGRGRELGVVRRRRAFPRPPARPRAALARRRGRDGRARVRPRYPGVGARRLHAARGQEPDRLDRRGHRLRRHRPGPRLAHHVRLPARDAPLEARAARRRGRGRLRGRRDRRVGLRRPRPHRGLGARLRRPQPRLPHHQGVPAAPGRDAGAPRRARRRRHRRPPRVAPGADALAVDARRHRAPGRGPAVLRPRRLPRGRPHRARALRAHREPLAELPRLDAPPPPARRAHRRRHAPRGAHPRTRLGAARAAGRAGPGFGRRGRRRPRQRRRVLPRHRRLHPALDVPARRAGPRGGPGARGAAHRAGAVRRDGARGPAVLRDLRRRHARPLLRRRPAGRHPGPDADDRLRRLRDRADPGLQRDHGPRLARPRRDLRRGQHPRRRGVRADVAHRRARRAPPPGLRGLRGRGPRPRRPRDHDGAAARDPRRQQRRAAHGRDAHPLPRAVRRDRGDGAAVRHAPVPPAAGRGVVDGRVRRPRRARAVGLDRAVLAVPEPVGRRDLPAGAGHDLDPRRPRPPRPRPQGRGAAARAGPPRRVLREHRGRPRRRRRQRPARVPVGAGVRVLLAPGGV</sequence>
<accession>A0A6J4HWK1</accession>
<name>A0A6J4HWK1_9PSEU</name>
<feature type="compositionally biased region" description="Basic residues" evidence="1">
    <location>
        <begin position="139"/>
        <end position="153"/>
    </location>
</feature>
<feature type="compositionally biased region" description="Basic residues" evidence="1">
    <location>
        <begin position="302"/>
        <end position="318"/>
    </location>
</feature>
<proteinExistence type="predicted"/>
<feature type="compositionally biased region" description="Basic and acidic residues" evidence="1">
    <location>
        <begin position="527"/>
        <end position="539"/>
    </location>
</feature>
<feature type="region of interest" description="Disordered" evidence="1">
    <location>
        <begin position="1"/>
        <end position="71"/>
    </location>
</feature>
<feature type="compositionally biased region" description="Basic residues" evidence="1">
    <location>
        <begin position="176"/>
        <end position="196"/>
    </location>
</feature>
<feature type="compositionally biased region" description="Basic residues" evidence="1">
    <location>
        <begin position="36"/>
        <end position="64"/>
    </location>
</feature>
<evidence type="ECO:0000256" key="1">
    <source>
        <dbReference type="SAM" id="MobiDB-lite"/>
    </source>
</evidence>
<feature type="compositionally biased region" description="Low complexity" evidence="1">
    <location>
        <begin position="355"/>
        <end position="364"/>
    </location>
</feature>
<dbReference type="GO" id="GO:0004252">
    <property type="term" value="F:serine-type endopeptidase activity"/>
    <property type="evidence" value="ECO:0007669"/>
    <property type="project" value="UniProtKB-EC"/>
</dbReference>
<protein>
    <submittedName>
        <fullName evidence="2">Prolyl endopeptidase</fullName>
        <ecNumber evidence="2">3.4.21.26</ecNumber>
    </submittedName>
</protein>
<organism evidence="2">
    <name type="scientific">uncultured Actinomycetospora sp</name>
    <dbReference type="NCBI Taxonomy" id="1135996"/>
    <lineage>
        <taxon>Bacteria</taxon>
        <taxon>Bacillati</taxon>
        <taxon>Actinomycetota</taxon>
        <taxon>Actinomycetes</taxon>
        <taxon>Pseudonocardiales</taxon>
        <taxon>Pseudonocardiaceae</taxon>
        <taxon>Actinomycetospora</taxon>
        <taxon>environmental samples</taxon>
    </lineage>
</organism>
<keyword evidence="2" id="KW-0378">Hydrolase</keyword>
<feature type="non-terminal residue" evidence="2">
    <location>
        <position position="681"/>
    </location>
</feature>
<dbReference type="EC" id="3.4.21.26" evidence="2"/>
<feature type="compositionally biased region" description="Low complexity" evidence="1">
    <location>
        <begin position="633"/>
        <end position="645"/>
    </location>
</feature>
<feature type="region of interest" description="Disordered" evidence="1">
    <location>
        <begin position="131"/>
        <end position="584"/>
    </location>
</feature>
<feature type="non-terminal residue" evidence="2">
    <location>
        <position position="1"/>
    </location>
</feature>
<feature type="compositionally biased region" description="Basic and acidic residues" evidence="1">
    <location>
        <begin position="1"/>
        <end position="11"/>
    </location>
</feature>
<feature type="compositionally biased region" description="Basic residues" evidence="1">
    <location>
        <begin position="208"/>
        <end position="248"/>
    </location>
</feature>